<dbReference type="Proteomes" id="UP000640489">
    <property type="component" value="Unassembled WGS sequence"/>
</dbReference>
<dbReference type="CDD" id="cd03811">
    <property type="entry name" value="GT4_GT28_WabH-like"/>
    <property type="match status" value="1"/>
</dbReference>
<feature type="domain" description="Glycosyl transferase family 1" evidence="2">
    <location>
        <begin position="196"/>
        <end position="351"/>
    </location>
</feature>
<evidence type="ECO:0000313" key="3">
    <source>
        <dbReference type="EMBL" id="MBF4765391.1"/>
    </source>
</evidence>
<dbReference type="GO" id="GO:0016757">
    <property type="term" value="F:glycosyltransferase activity"/>
    <property type="evidence" value="ECO:0007669"/>
    <property type="project" value="InterPro"/>
</dbReference>
<sequence>MRVDFISHSGADSGAEQSIVSLIAHWPLVLPRPALLLGQEGAIQERARSSGVETVVVPLRHEIATRRRRDLGPLSVVTSVFGLARHSGRVRRVMEERSTDVLVAISMKSLVSGWLAARRSGRTIVWDLHDRVDRRYLPWFLVPLLRYVVPRMVDGVVVNSRSTRNTISVGRTPVIVATPPIELDPRPFLPPGDTIRKVVMVGRLAPWKGQDLFIRAFARAFAGTATEAYIVGGALFGEDAYEQELRDEAVRLGVADRVHFVGHVKDPWAWLVDADVLAHCSRIAEPFGRVVVQGLWARCAVVATRPGGPAEVITDGVDGLLVPCGDEDATAAAFARLRDDRELRDRLVAHGPETARRYEVSVVTPEVAHWLAVLPIRGRGRRRAPMSHAEMSTLGELS</sequence>
<dbReference type="PANTHER" id="PTHR12526:SF630">
    <property type="entry name" value="GLYCOSYLTRANSFERASE"/>
    <property type="match status" value="1"/>
</dbReference>
<dbReference type="InterPro" id="IPR001296">
    <property type="entry name" value="Glyco_trans_1"/>
</dbReference>
<dbReference type="EMBL" id="JADKPN010000015">
    <property type="protein sequence ID" value="MBF4765391.1"/>
    <property type="molecule type" value="Genomic_DNA"/>
</dbReference>
<evidence type="ECO:0000256" key="1">
    <source>
        <dbReference type="ARBA" id="ARBA00022679"/>
    </source>
</evidence>
<dbReference type="PANTHER" id="PTHR12526">
    <property type="entry name" value="GLYCOSYLTRANSFERASE"/>
    <property type="match status" value="1"/>
</dbReference>
<proteinExistence type="predicted"/>
<organism evidence="3 4">
    <name type="scientific">Nocardioides islandensis</name>
    <dbReference type="NCBI Taxonomy" id="433663"/>
    <lineage>
        <taxon>Bacteria</taxon>
        <taxon>Bacillati</taxon>
        <taxon>Actinomycetota</taxon>
        <taxon>Actinomycetes</taxon>
        <taxon>Propionibacteriales</taxon>
        <taxon>Nocardioidaceae</taxon>
        <taxon>Nocardioides</taxon>
    </lineage>
</organism>
<accession>A0A930VGW3</accession>
<dbReference type="SUPFAM" id="SSF53756">
    <property type="entry name" value="UDP-Glycosyltransferase/glycogen phosphorylase"/>
    <property type="match status" value="1"/>
</dbReference>
<evidence type="ECO:0000313" key="4">
    <source>
        <dbReference type="Proteomes" id="UP000640489"/>
    </source>
</evidence>
<name>A0A930VGW3_9ACTN</name>
<keyword evidence="4" id="KW-1185">Reference proteome</keyword>
<protein>
    <submittedName>
        <fullName evidence="3">Glycosyltransferase</fullName>
    </submittedName>
</protein>
<evidence type="ECO:0000259" key="2">
    <source>
        <dbReference type="Pfam" id="PF00534"/>
    </source>
</evidence>
<dbReference type="Pfam" id="PF00534">
    <property type="entry name" value="Glycos_transf_1"/>
    <property type="match status" value="1"/>
</dbReference>
<dbReference type="Gene3D" id="3.40.50.2000">
    <property type="entry name" value="Glycogen Phosphorylase B"/>
    <property type="match status" value="2"/>
</dbReference>
<keyword evidence="1" id="KW-0808">Transferase</keyword>
<reference evidence="3" key="1">
    <citation type="submission" date="2020-11" db="EMBL/GenBank/DDBJ databases">
        <title>Nocardioides sp. nov., isolated from Soil of Cynanchum wilfordii Hemsley rhizosphere.</title>
        <authorList>
            <person name="Lee J.-S."/>
            <person name="Suh M.K."/>
            <person name="Kim J.-S."/>
        </authorList>
    </citation>
    <scope>NUCLEOTIDE SEQUENCE</scope>
    <source>
        <strain evidence="3">KCTC 19275</strain>
    </source>
</reference>
<dbReference type="RefSeq" id="WP_194708572.1">
    <property type="nucleotide sequence ID" value="NZ_JADKPN010000015.1"/>
</dbReference>
<dbReference type="AlphaFoldDB" id="A0A930VGW3"/>
<comment type="caution">
    <text evidence="3">The sequence shown here is derived from an EMBL/GenBank/DDBJ whole genome shotgun (WGS) entry which is preliminary data.</text>
</comment>
<gene>
    <name evidence="3" type="ORF">ISU07_19855</name>
</gene>